<evidence type="ECO:0000256" key="4">
    <source>
        <dbReference type="ARBA" id="ARBA00005259"/>
    </source>
</evidence>
<proteinExistence type="inferred from homology"/>
<comment type="catalytic activity">
    <reaction evidence="13 14">
        <text>2,5-diamino-6-hydroxy-4-(5-phosphoribosylamino)-pyrimidine + H2O + H(+) = 5-amino-6-(5-phospho-D-ribosylamino)uracil + NH4(+)</text>
        <dbReference type="Rhea" id="RHEA:21868"/>
        <dbReference type="ChEBI" id="CHEBI:15377"/>
        <dbReference type="ChEBI" id="CHEBI:15378"/>
        <dbReference type="ChEBI" id="CHEBI:28938"/>
        <dbReference type="ChEBI" id="CHEBI:58453"/>
        <dbReference type="ChEBI" id="CHEBI:58614"/>
        <dbReference type="EC" id="3.5.4.26"/>
    </reaction>
</comment>
<dbReference type="PROSITE" id="PS00903">
    <property type="entry name" value="CYT_DCMP_DEAMINASES_1"/>
    <property type="match status" value="1"/>
</dbReference>
<comment type="catalytic activity">
    <reaction evidence="12 14">
        <text>5-amino-6-(5-phospho-D-ribitylamino)uracil + NADP(+) = 5-amino-6-(5-phospho-D-ribosylamino)uracil + NADPH + H(+)</text>
        <dbReference type="Rhea" id="RHEA:17845"/>
        <dbReference type="ChEBI" id="CHEBI:15378"/>
        <dbReference type="ChEBI" id="CHEBI:57783"/>
        <dbReference type="ChEBI" id="CHEBI:58349"/>
        <dbReference type="ChEBI" id="CHEBI:58421"/>
        <dbReference type="ChEBI" id="CHEBI:58453"/>
        <dbReference type="EC" id="1.1.1.193"/>
    </reaction>
</comment>
<evidence type="ECO:0000256" key="9">
    <source>
        <dbReference type="ARBA" id="ARBA00022857"/>
    </source>
</evidence>
<dbReference type="NCBIfam" id="TIGR00326">
    <property type="entry name" value="eubact_ribD"/>
    <property type="match status" value="1"/>
</dbReference>
<evidence type="ECO:0000256" key="11">
    <source>
        <dbReference type="ARBA" id="ARBA00023268"/>
    </source>
</evidence>
<dbReference type="EC" id="3.5.4.26" evidence="14"/>
<dbReference type="PANTHER" id="PTHR38011">
    <property type="entry name" value="DIHYDROFOLATE REDUCTASE FAMILY PROTEIN (AFU_ORTHOLOGUE AFUA_8G06820)"/>
    <property type="match status" value="1"/>
</dbReference>
<dbReference type="InterPro" id="IPR016193">
    <property type="entry name" value="Cytidine_deaminase-like"/>
</dbReference>
<comment type="pathway">
    <text evidence="3 14">Cofactor biosynthesis; riboflavin biosynthesis; 5-amino-6-(D-ribitylamino)uracil from GTP: step 3/4.</text>
</comment>
<keyword evidence="7 14" id="KW-0479">Metal-binding</keyword>
<evidence type="ECO:0000256" key="13">
    <source>
        <dbReference type="ARBA" id="ARBA00049886"/>
    </source>
</evidence>
<keyword evidence="6 14" id="KW-0686">Riboflavin biosynthesis</keyword>
<dbReference type="Pfam" id="PF00383">
    <property type="entry name" value="dCMP_cyt_deam_1"/>
    <property type="match status" value="1"/>
</dbReference>
<dbReference type="InterPro" id="IPR004794">
    <property type="entry name" value="Eubact_RibD"/>
</dbReference>
<dbReference type="EMBL" id="JACJJQ010000017">
    <property type="protein sequence ID" value="MBM6754074.1"/>
    <property type="molecule type" value="Genomic_DNA"/>
</dbReference>
<evidence type="ECO:0000313" key="17">
    <source>
        <dbReference type="Proteomes" id="UP000776629"/>
    </source>
</evidence>
<dbReference type="Gene3D" id="3.40.430.10">
    <property type="entry name" value="Dihydrofolate Reductase, subunit A"/>
    <property type="match status" value="1"/>
</dbReference>
<comment type="caution">
    <text evidence="16">The sequence shown here is derived from an EMBL/GenBank/DDBJ whole genome shotgun (WGS) entry which is preliminary data.</text>
</comment>
<dbReference type="PROSITE" id="PS51747">
    <property type="entry name" value="CYT_DCMP_DEAMINASES_2"/>
    <property type="match status" value="1"/>
</dbReference>
<name>A0ABS2ENR5_9LACO</name>
<gene>
    <name evidence="16" type="primary">ribD</name>
    <name evidence="16" type="ORF">H5993_04770</name>
</gene>
<evidence type="ECO:0000256" key="12">
    <source>
        <dbReference type="ARBA" id="ARBA00049861"/>
    </source>
</evidence>
<dbReference type="Gene3D" id="3.40.140.10">
    <property type="entry name" value="Cytidine Deaminase, domain 2"/>
    <property type="match status" value="1"/>
</dbReference>
<dbReference type="RefSeq" id="WP_204776443.1">
    <property type="nucleotide sequence ID" value="NZ_JACJJQ010000017.1"/>
</dbReference>
<evidence type="ECO:0000256" key="10">
    <source>
        <dbReference type="ARBA" id="ARBA00023002"/>
    </source>
</evidence>
<dbReference type="PANTHER" id="PTHR38011:SF7">
    <property type="entry name" value="2,5-DIAMINO-6-RIBOSYLAMINO-4(3H)-PYRIMIDINONE 5'-PHOSPHATE REDUCTASE"/>
    <property type="match status" value="1"/>
</dbReference>
<evidence type="ECO:0000313" key="16">
    <source>
        <dbReference type="EMBL" id="MBM6754074.1"/>
    </source>
</evidence>
<comment type="pathway">
    <text evidence="2 14">Cofactor biosynthesis; riboflavin biosynthesis; 5-amino-6-(D-ribitylamino)uracil from GTP: step 2/4.</text>
</comment>
<dbReference type="SUPFAM" id="SSF53597">
    <property type="entry name" value="Dihydrofolate reductase-like"/>
    <property type="match status" value="1"/>
</dbReference>
<comment type="similarity">
    <text evidence="4 14">In the N-terminal section; belongs to the cytidine and deoxycytidylate deaminase family.</text>
</comment>
<evidence type="ECO:0000256" key="2">
    <source>
        <dbReference type="ARBA" id="ARBA00004882"/>
    </source>
</evidence>
<sequence length="351" mass="38525">MNHDQAMMQLAINAAKEGRFLTWQNPMVGAAVVKDGHVLALGHHVKYGAVHAERNAIEKLTPEQLFNATLYVTLEPCNHQGKQPPCSELIIHSKIKRVVIGQTDPHALVTGKGIARLKTAGIEVVTGVLADQAAALNPFYTYFFQHHQPWITLKQAISLDLKLSLPGQRITLSSSAALKQVHFERANYQGILIGSETAIIDDPSLLTTVKSPFPPIRMIIDRRGRLRNHPNLKLLTDGVAPTWIFTQNNQLGNHQWPAHVKVISLADGQLSSVIDYLTDQGIQSLYVEGGRRLHQAFCDAGLGNELITYLAPVTLGANGVPAYQPKAGQLIKPSYQFFGNTIRIQGGIQNV</sequence>
<evidence type="ECO:0000256" key="6">
    <source>
        <dbReference type="ARBA" id="ARBA00022619"/>
    </source>
</evidence>
<protein>
    <recommendedName>
        <fullName evidence="14">Riboflavin biosynthesis protein RibD</fullName>
    </recommendedName>
    <domain>
        <recommendedName>
            <fullName evidence="14">Diaminohydroxyphosphoribosylaminopyrimidine deaminase</fullName>
            <shortName evidence="14">DRAP deaminase</shortName>
            <ecNumber evidence="14">3.5.4.26</ecNumber>
        </recommendedName>
        <alternativeName>
            <fullName evidence="14">Riboflavin-specific deaminase</fullName>
        </alternativeName>
    </domain>
    <domain>
        <recommendedName>
            <fullName evidence="14">5-amino-6-(5-phosphoribosylamino)uracil reductase</fullName>
            <ecNumber evidence="14">1.1.1.193</ecNumber>
        </recommendedName>
        <alternativeName>
            <fullName evidence="14">HTP reductase</fullName>
        </alternativeName>
    </domain>
</protein>
<dbReference type="GO" id="GO:0008703">
    <property type="term" value="F:5-amino-6-(5-phosphoribosylamino)uracil reductase activity"/>
    <property type="evidence" value="ECO:0007669"/>
    <property type="project" value="UniProtKB-EC"/>
</dbReference>
<dbReference type="Proteomes" id="UP000776629">
    <property type="component" value="Unassembled WGS sequence"/>
</dbReference>
<evidence type="ECO:0000256" key="5">
    <source>
        <dbReference type="ARBA" id="ARBA00007417"/>
    </source>
</evidence>
<dbReference type="CDD" id="cd01284">
    <property type="entry name" value="Riboflavin_deaminase-reductase"/>
    <property type="match status" value="1"/>
</dbReference>
<dbReference type="InterPro" id="IPR024072">
    <property type="entry name" value="DHFR-like_dom_sf"/>
</dbReference>
<evidence type="ECO:0000256" key="8">
    <source>
        <dbReference type="ARBA" id="ARBA00022833"/>
    </source>
</evidence>
<keyword evidence="10 14" id="KW-0560">Oxidoreductase</keyword>
<comment type="similarity">
    <text evidence="5 14">In the C-terminal section; belongs to the HTP reductase family.</text>
</comment>
<feature type="domain" description="CMP/dCMP-type deaminase" evidence="15">
    <location>
        <begin position="2"/>
        <end position="125"/>
    </location>
</feature>
<keyword evidence="11" id="KW-0511">Multifunctional enzyme</keyword>
<dbReference type="InterPro" id="IPR002125">
    <property type="entry name" value="CMP_dCMP_dom"/>
</dbReference>
<evidence type="ECO:0000256" key="14">
    <source>
        <dbReference type="PIRNR" id="PIRNR006769"/>
    </source>
</evidence>
<comment type="cofactor">
    <cofactor evidence="14">
        <name>Zn(2+)</name>
        <dbReference type="ChEBI" id="CHEBI:29105"/>
    </cofactor>
    <text evidence="14">Binds 1 zinc ion.</text>
</comment>
<dbReference type="InterPro" id="IPR016192">
    <property type="entry name" value="APOBEC/CMP_deaminase_Zn-bd"/>
</dbReference>
<dbReference type="GO" id="GO:0008835">
    <property type="term" value="F:diaminohydroxyphosphoribosylaminopyrimidine deaminase activity"/>
    <property type="evidence" value="ECO:0007669"/>
    <property type="project" value="UniProtKB-EC"/>
</dbReference>
<keyword evidence="17" id="KW-1185">Reference proteome</keyword>
<evidence type="ECO:0000256" key="7">
    <source>
        <dbReference type="ARBA" id="ARBA00022723"/>
    </source>
</evidence>
<keyword evidence="8 14" id="KW-0862">Zinc</keyword>
<keyword evidence="9 14" id="KW-0521">NADP</keyword>
<organism evidence="16 17">
    <name type="scientific">Limosilactobacillus alvi</name>
    <dbReference type="NCBI Taxonomy" id="990412"/>
    <lineage>
        <taxon>Bacteria</taxon>
        <taxon>Bacillati</taxon>
        <taxon>Bacillota</taxon>
        <taxon>Bacilli</taxon>
        <taxon>Lactobacillales</taxon>
        <taxon>Lactobacillaceae</taxon>
        <taxon>Limosilactobacillus</taxon>
    </lineage>
</organism>
<evidence type="ECO:0000256" key="1">
    <source>
        <dbReference type="ARBA" id="ARBA00002151"/>
    </source>
</evidence>
<evidence type="ECO:0000259" key="15">
    <source>
        <dbReference type="PROSITE" id="PS51747"/>
    </source>
</evidence>
<dbReference type="Pfam" id="PF01872">
    <property type="entry name" value="RibD_C"/>
    <property type="match status" value="1"/>
</dbReference>
<evidence type="ECO:0000256" key="3">
    <source>
        <dbReference type="ARBA" id="ARBA00004910"/>
    </source>
</evidence>
<dbReference type="SUPFAM" id="SSF53927">
    <property type="entry name" value="Cytidine deaminase-like"/>
    <property type="match status" value="1"/>
</dbReference>
<dbReference type="InterPro" id="IPR050765">
    <property type="entry name" value="Riboflavin_Biosynth_HTPR"/>
</dbReference>
<keyword evidence="14 16" id="KW-0378">Hydrolase</keyword>
<reference evidence="16 17" key="1">
    <citation type="journal article" date="2021" name="Sci. Rep.">
        <title>The distribution of antibiotic resistance genes in chicken gut microbiota commensals.</title>
        <authorList>
            <person name="Juricova H."/>
            <person name="Matiasovicova J."/>
            <person name="Kubasova T."/>
            <person name="Cejkova D."/>
            <person name="Rychlik I."/>
        </authorList>
    </citation>
    <scope>NUCLEOTIDE SEQUENCE [LARGE SCALE GENOMIC DNA]</scope>
    <source>
        <strain evidence="16 17">An810</strain>
    </source>
</reference>
<comment type="function">
    <text evidence="1 14">Converts 2,5-diamino-6-(ribosylamino)-4(3h)-pyrimidinone 5'-phosphate into 5-amino-6-(ribosylamino)-2,4(1h,3h)-pyrimidinedione 5'-phosphate.</text>
</comment>
<dbReference type="PIRSF" id="PIRSF006769">
    <property type="entry name" value="RibD"/>
    <property type="match status" value="1"/>
</dbReference>
<accession>A0ABS2ENR5</accession>
<dbReference type="EC" id="1.1.1.193" evidence="14"/>
<dbReference type="InterPro" id="IPR002734">
    <property type="entry name" value="RibDG_C"/>
</dbReference>